<reference evidence="2" key="1">
    <citation type="submission" date="2020-02" db="EMBL/GenBank/DDBJ databases">
        <title>Flavobacterium sp. genome.</title>
        <authorList>
            <person name="Jung H.S."/>
            <person name="Baek J.H."/>
            <person name="Jeon C.O."/>
        </authorList>
    </citation>
    <scope>NUCLEOTIDE SEQUENCE</scope>
    <source>
        <strain evidence="2">SE-s28</strain>
    </source>
</reference>
<gene>
    <name evidence="2" type="ORF">G6047_08080</name>
</gene>
<keyword evidence="3" id="KW-1185">Reference proteome</keyword>
<evidence type="ECO:0000313" key="2">
    <source>
        <dbReference type="EMBL" id="NMH27987.1"/>
    </source>
</evidence>
<organism evidence="2 3">
    <name type="scientific">Flavobacterium silvaticum</name>
    <dbReference type="NCBI Taxonomy" id="1852020"/>
    <lineage>
        <taxon>Bacteria</taxon>
        <taxon>Pseudomonadati</taxon>
        <taxon>Bacteroidota</taxon>
        <taxon>Flavobacteriia</taxon>
        <taxon>Flavobacteriales</taxon>
        <taxon>Flavobacteriaceae</taxon>
        <taxon>Flavobacterium</taxon>
    </lineage>
</organism>
<dbReference type="Proteomes" id="UP000712080">
    <property type="component" value="Unassembled WGS sequence"/>
</dbReference>
<protein>
    <recommendedName>
        <fullName evidence="4">Repeat protein (TIGR03806 family)</fullName>
    </recommendedName>
</protein>
<evidence type="ECO:0000256" key="1">
    <source>
        <dbReference type="SAM" id="SignalP"/>
    </source>
</evidence>
<accession>A0A972JJ95</accession>
<keyword evidence="1" id="KW-0732">Signal</keyword>
<evidence type="ECO:0000313" key="3">
    <source>
        <dbReference type="Proteomes" id="UP000712080"/>
    </source>
</evidence>
<dbReference type="RefSeq" id="WP_169527090.1">
    <property type="nucleotide sequence ID" value="NZ_JAAMPU010000103.1"/>
</dbReference>
<sequence length="383" mass="43597">MKKNYALAVIAFVSIIFLIFACSDSEDETTYIPVEPVSPVTVDLTQVPYPKLSDYKFFEGDMKDQVPALDVLPYEPSSALFTDYAHKKRFIWMPKNTKATYNGDEKALELPVGAALIKTFYYDNVQNIPVPGQTRIIETRIIIRKAEGYIFADYVWNEDQTEAYYDMAGSGTTVTWLDDDNVSQTAQYRIPNESQCIVCHKIWTPGESGEITTNIPIGIKPQNLNFNYNYGSEVKNQLTKWIEYGYLEDNFSLPSAENTVVNYNDTSQPIALRARAYFDSNCSHCHEANRHCDYRPMRFAYGSTAGNGGEANMGVCVNTQDMQGFPPELGTIVTPRHIEESMLYFRLNTTDETYRMPLHGRTMIHQEGIALVEEWINSLEHCD</sequence>
<proteinExistence type="predicted"/>
<feature type="chain" id="PRO_5038030022" description="Repeat protein (TIGR03806 family)" evidence="1">
    <location>
        <begin position="22"/>
        <end position="383"/>
    </location>
</feature>
<dbReference type="EMBL" id="JAAMPU010000103">
    <property type="protein sequence ID" value="NMH27987.1"/>
    <property type="molecule type" value="Genomic_DNA"/>
</dbReference>
<evidence type="ECO:0008006" key="4">
    <source>
        <dbReference type="Google" id="ProtNLM"/>
    </source>
</evidence>
<comment type="caution">
    <text evidence="2">The sequence shown here is derived from an EMBL/GenBank/DDBJ whole genome shotgun (WGS) entry which is preliminary data.</text>
</comment>
<name>A0A972JJ95_9FLAO</name>
<dbReference type="AlphaFoldDB" id="A0A972JJ95"/>
<feature type="signal peptide" evidence="1">
    <location>
        <begin position="1"/>
        <end position="21"/>
    </location>
</feature>
<dbReference type="PROSITE" id="PS51257">
    <property type="entry name" value="PROKAR_LIPOPROTEIN"/>
    <property type="match status" value="1"/>
</dbReference>